<evidence type="ECO:0000259" key="1">
    <source>
        <dbReference type="Pfam" id="PF09220"/>
    </source>
</evidence>
<proteinExistence type="predicted"/>
<dbReference type="InterPro" id="IPR036332">
    <property type="entry name" value="Major_coat_LA-virus_sf"/>
</dbReference>
<evidence type="ECO:0000313" key="2">
    <source>
        <dbReference type="EMBL" id="APG76057.1"/>
    </source>
</evidence>
<protein>
    <recommendedName>
        <fullName evidence="1">Major coat protein L-A virus domain-containing protein</fullName>
    </recommendedName>
</protein>
<dbReference type="Pfam" id="PF09220">
    <property type="entry name" value="LA-virus_coat"/>
    <property type="match status" value="1"/>
</dbReference>
<dbReference type="Proteomes" id="UP000201891">
    <property type="component" value="Segment"/>
</dbReference>
<dbReference type="Gene3D" id="3.90.1840.10">
    <property type="entry name" value="Major capsid protein"/>
    <property type="match status" value="1"/>
</dbReference>
<sequence>MPLNFVNSLTNFSVSRKYVPSVKNGRFSVINDTVATMHAANSTYNCDLQLRTDFFYSGANTKLVEIDCHSSYYGYNRKYIDENGAYDPSLAIEEFARVAPEKRVVKSDVMALLQSHTQRDSHEAYLFNMLISYGFALLKKMNNDKLETLNISTPEYRDSHYQVNLADSTGAITQEIELGVPNDCEEMDQPLWDLRREDNYFKKPYYLHYNAASRGQEVFYLSHVFGRKRRSRVNFDLDISGIDTEQLTLDPLNGKGYLPASYDGVPWDKPETLWMWIVDYVKLNRLEQNFAPVVECFAAVATQPLWESSEACVWQLAKKVVSLSSFSPTRARLRTNLDGEPYVVDPEAVSFLYNEVVDPASYLYTAVVANYYELYGLYTLLDNEAANRENWRDVYTSTIDDLGVIKTHLCRAACVSVVTGLEIGTTMHEGCFTYYDTSDMSFCEELTDCVSLDGSPATIPITTIPAPVSGSLVLGTLSGPFATVQHLKGLQKLPVHEDRKHAYNAIEVVQLANVYRLFGNDTTFQSLYGQKMINPWATAATCVTQMHSTGATPVFDDGYLIVQSEPRGGRHYVIPNLRSLTARDEATLTIRQPMLTVTDFQKRTLEARPFVKSEKITHKAEFKIKATMSTLKNRFIAKPVPSMPNESVFRFNPVTTTPRMPEGTRVTATQEATEDIVLTTQSMDNAGAVE</sequence>
<dbReference type="GeneID" id="30902267"/>
<dbReference type="SUPFAM" id="SSF82856">
    <property type="entry name" value="L-A virus major coat protein"/>
    <property type="match status" value="1"/>
</dbReference>
<accession>A0A1L3KFC1</accession>
<dbReference type="InterPro" id="IPR015302">
    <property type="entry name" value="Major_coat_LA-virus"/>
</dbReference>
<keyword evidence="3" id="KW-1185">Reference proteome</keyword>
<feature type="domain" description="Major coat protein L-A virus" evidence="1">
    <location>
        <begin position="3"/>
        <end position="421"/>
    </location>
</feature>
<name>A0A1L3KFC1_9VIRU</name>
<reference evidence="2" key="1">
    <citation type="journal article" date="2016" name="Nature">
        <title>Redefining the invertebrate RNA virosphere.</title>
        <authorList>
            <person name="Shi M."/>
            <person name="Lin X.D."/>
            <person name="Tian J.H."/>
            <person name="Chen L.J."/>
            <person name="Chen X."/>
            <person name="Li C.X."/>
            <person name="Qin X.C."/>
            <person name="Li J."/>
            <person name="Cao J.P."/>
            <person name="Eden J.S."/>
            <person name="Buchmann J."/>
            <person name="Wang W."/>
            <person name="Xu J."/>
            <person name="Holmes E.C."/>
            <person name="Zhang Y.Z."/>
        </authorList>
    </citation>
    <scope>NUCLEOTIDE SEQUENCE [LARGE SCALE GENOMIC DNA]</scope>
    <source>
        <strain evidence="2">WHZM10130</strain>
    </source>
</reference>
<evidence type="ECO:0000313" key="3">
    <source>
        <dbReference type="Proteomes" id="UP000201891"/>
    </source>
</evidence>
<organism evidence="2">
    <name type="scientific">Wuhan insect virus 27</name>
    <dbReference type="NCBI Taxonomy" id="1923731"/>
    <lineage>
        <taxon>Viruses</taxon>
        <taxon>Riboviria</taxon>
        <taxon>Orthornavirae</taxon>
        <taxon>Duplornaviricota</taxon>
        <taxon>Chrymotiviricetes</taxon>
        <taxon>Ghabrivirales</taxon>
        <taxon>Alphatotivirineae</taxon>
        <taxon>Orthototiviridae</taxon>
        <taxon>Totivirus</taxon>
        <taxon>Totivirus jyushichi</taxon>
    </lineage>
</organism>
<dbReference type="RefSeq" id="YP_009342433.1">
    <property type="nucleotide sequence ID" value="NC_033468.1"/>
</dbReference>
<dbReference type="EMBL" id="KX882990">
    <property type="protein sequence ID" value="APG76057.1"/>
    <property type="molecule type" value="Genomic_RNA"/>
</dbReference>
<dbReference type="KEGG" id="vg:30902267"/>
<dbReference type="OrthoDB" id="11332at10239"/>